<dbReference type="SMART" id="SM00320">
    <property type="entry name" value="WD40"/>
    <property type="match status" value="6"/>
</dbReference>
<dbReference type="InterPro" id="IPR036322">
    <property type="entry name" value="WD40_repeat_dom_sf"/>
</dbReference>
<protein>
    <recommendedName>
        <fullName evidence="8">THO complex subunit 6</fullName>
    </recommendedName>
</protein>
<comment type="similarity">
    <text evidence="1">Belongs to the WD repeat THOC6 family.</text>
</comment>
<dbReference type="EMBL" id="JACTNZ010000003">
    <property type="protein sequence ID" value="KAG5559168.1"/>
    <property type="molecule type" value="Genomic_DNA"/>
</dbReference>
<reference evidence="6" key="1">
    <citation type="submission" date="2020-08" db="EMBL/GenBank/DDBJ databases">
        <title>Plant Genome Project.</title>
        <authorList>
            <person name="Zhang R.-G."/>
        </authorList>
    </citation>
    <scope>NUCLEOTIDE SEQUENCE</scope>
    <source>
        <strain evidence="6">WSP0</strain>
        <tissue evidence="6">Leaf</tissue>
    </source>
</reference>
<keyword evidence="5" id="KW-0472">Membrane</keyword>
<keyword evidence="5" id="KW-1133">Transmembrane helix</keyword>
<feature type="transmembrane region" description="Helical" evidence="5">
    <location>
        <begin position="214"/>
        <end position="231"/>
    </location>
</feature>
<dbReference type="Pfam" id="PF00400">
    <property type="entry name" value="WD40"/>
    <property type="match status" value="3"/>
</dbReference>
<evidence type="ECO:0000313" key="6">
    <source>
        <dbReference type="EMBL" id="KAG5559168.1"/>
    </source>
</evidence>
<feature type="repeat" description="WD" evidence="4">
    <location>
        <begin position="82"/>
        <end position="115"/>
    </location>
</feature>
<evidence type="ECO:0000256" key="2">
    <source>
        <dbReference type="ARBA" id="ARBA00022574"/>
    </source>
</evidence>
<evidence type="ECO:0000256" key="4">
    <source>
        <dbReference type="PROSITE-ProRule" id="PRU00221"/>
    </source>
</evidence>
<evidence type="ECO:0000256" key="1">
    <source>
        <dbReference type="ARBA" id="ARBA00009728"/>
    </source>
</evidence>
<keyword evidence="5" id="KW-0812">Transmembrane</keyword>
<evidence type="ECO:0000256" key="5">
    <source>
        <dbReference type="SAM" id="Phobius"/>
    </source>
</evidence>
<proteinExistence type="inferred from homology"/>
<name>A0AAV6L230_9ERIC</name>
<dbReference type="InterPro" id="IPR001680">
    <property type="entry name" value="WD40_rpt"/>
</dbReference>
<dbReference type="PROSITE" id="PS00678">
    <property type="entry name" value="WD_REPEATS_1"/>
    <property type="match status" value="1"/>
</dbReference>
<evidence type="ECO:0008006" key="8">
    <source>
        <dbReference type="Google" id="ProtNLM"/>
    </source>
</evidence>
<dbReference type="PANTHER" id="PTHR44411:SF1">
    <property type="entry name" value="THO COMPLEX SUBUNIT 6 HOMOLOG"/>
    <property type="match status" value="1"/>
</dbReference>
<dbReference type="InterPro" id="IPR015943">
    <property type="entry name" value="WD40/YVTN_repeat-like_dom_sf"/>
</dbReference>
<keyword evidence="2 4" id="KW-0853">WD repeat</keyword>
<dbReference type="Gene3D" id="2.130.10.10">
    <property type="entry name" value="YVTN repeat-like/Quinoprotein amine dehydrogenase"/>
    <property type="match status" value="2"/>
</dbReference>
<dbReference type="AlphaFoldDB" id="A0AAV6L230"/>
<keyword evidence="7" id="KW-1185">Reference proteome</keyword>
<accession>A0AAV6L230</accession>
<gene>
    <name evidence="6" type="ORF">RHGRI_008924</name>
</gene>
<sequence length="384" mass="41981">MGVDCRNWDEDTYRHTILQERETQCRTVFRTAFAPSPNPNPDLIVAASSDGSIASYSISSLALDFSNGRGQNSLLARPQRLLQGHDGPAYDVKFCGNGENSLLLSCGDDGRIRGWRWKEFSNREGDSPLQGGHLKPILDLVNPQYKGPWGSLSPIPESNAIAVDNQGESIFSASGDCCAYCWDVERSEMKMVFKGHSDYLHCIVARNSGNQIDIVFIIAWFLFFFVCRPLYFQIVTGSEDGTARIWDCRSGKCVQVIDLVKDRKLKESHVSCIALDASESWLACGNGQNLSVWNLPARECISTIPTHASIQDAVFDGNQILAVGAEPSLSRIDMNGAVISQIQCAPQSAFSISLHPTGVAAVAGYGGLVDVISQFGSHLCTFRC</sequence>
<dbReference type="InterPro" id="IPR042626">
    <property type="entry name" value="THOC6"/>
</dbReference>
<dbReference type="PROSITE" id="PS50082">
    <property type="entry name" value="WD_REPEATS_2"/>
    <property type="match status" value="2"/>
</dbReference>
<feature type="repeat" description="WD" evidence="4">
    <location>
        <begin position="234"/>
        <end position="256"/>
    </location>
</feature>
<evidence type="ECO:0000313" key="7">
    <source>
        <dbReference type="Proteomes" id="UP000823749"/>
    </source>
</evidence>
<keyword evidence="3" id="KW-0677">Repeat</keyword>
<dbReference type="InterPro" id="IPR019775">
    <property type="entry name" value="WD40_repeat_CS"/>
</dbReference>
<organism evidence="6 7">
    <name type="scientific">Rhododendron griersonianum</name>
    <dbReference type="NCBI Taxonomy" id="479676"/>
    <lineage>
        <taxon>Eukaryota</taxon>
        <taxon>Viridiplantae</taxon>
        <taxon>Streptophyta</taxon>
        <taxon>Embryophyta</taxon>
        <taxon>Tracheophyta</taxon>
        <taxon>Spermatophyta</taxon>
        <taxon>Magnoliopsida</taxon>
        <taxon>eudicotyledons</taxon>
        <taxon>Gunneridae</taxon>
        <taxon>Pentapetalae</taxon>
        <taxon>asterids</taxon>
        <taxon>Ericales</taxon>
        <taxon>Ericaceae</taxon>
        <taxon>Ericoideae</taxon>
        <taxon>Rhodoreae</taxon>
        <taxon>Rhododendron</taxon>
    </lineage>
</organism>
<dbReference type="GO" id="GO:0006406">
    <property type="term" value="P:mRNA export from nucleus"/>
    <property type="evidence" value="ECO:0007669"/>
    <property type="project" value="TreeGrafter"/>
</dbReference>
<dbReference type="PANTHER" id="PTHR44411">
    <property type="entry name" value="THO COMPLEX SUBUNIT 6 HOMOLOG"/>
    <property type="match status" value="1"/>
</dbReference>
<comment type="caution">
    <text evidence="6">The sequence shown here is derived from an EMBL/GenBank/DDBJ whole genome shotgun (WGS) entry which is preliminary data.</text>
</comment>
<dbReference type="GO" id="GO:0000346">
    <property type="term" value="C:transcription export complex"/>
    <property type="evidence" value="ECO:0007669"/>
    <property type="project" value="TreeGrafter"/>
</dbReference>
<evidence type="ECO:0000256" key="3">
    <source>
        <dbReference type="ARBA" id="ARBA00022737"/>
    </source>
</evidence>
<dbReference type="SUPFAM" id="SSF50978">
    <property type="entry name" value="WD40 repeat-like"/>
    <property type="match status" value="1"/>
</dbReference>
<dbReference type="Proteomes" id="UP000823749">
    <property type="component" value="Chromosome 3"/>
</dbReference>
<dbReference type="GO" id="GO:0000347">
    <property type="term" value="C:THO complex"/>
    <property type="evidence" value="ECO:0007669"/>
    <property type="project" value="TreeGrafter"/>
</dbReference>